<dbReference type="InterPro" id="IPR002931">
    <property type="entry name" value="Transglutaminase-like"/>
</dbReference>
<accession>A0AA48GY05</accession>
<dbReference type="PANTHER" id="PTHR45586:SF1">
    <property type="entry name" value="LIPOPOLYSACCHARIDE ASSEMBLY PROTEIN B"/>
    <property type="match status" value="1"/>
</dbReference>
<feature type="domain" description="DUF3857" evidence="5">
    <location>
        <begin position="67"/>
        <end position="234"/>
    </location>
</feature>
<dbReference type="InterPro" id="IPR024618">
    <property type="entry name" value="DUF3857"/>
</dbReference>
<feature type="signal peptide" evidence="3">
    <location>
        <begin position="1"/>
        <end position="23"/>
    </location>
</feature>
<organism evidence="6 7">
    <name type="scientific">Mesoterricola sediminis</name>
    <dbReference type="NCBI Taxonomy" id="2927980"/>
    <lineage>
        <taxon>Bacteria</taxon>
        <taxon>Pseudomonadati</taxon>
        <taxon>Acidobacteriota</taxon>
        <taxon>Holophagae</taxon>
        <taxon>Holophagales</taxon>
        <taxon>Holophagaceae</taxon>
        <taxon>Mesoterricola</taxon>
    </lineage>
</organism>
<evidence type="ECO:0000256" key="3">
    <source>
        <dbReference type="SAM" id="SignalP"/>
    </source>
</evidence>
<evidence type="ECO:0000256" key="2">
    <source>
        <dbReference type="ARBA" id="ARBA00022803"/>
    </source>
</evidence>
<dbReference type="SUPFAM" id="SSF48452">
    <property type="entry name" value="TPR-like"/>
    <property type="match status" value="1"/>
</dbReference>
<gene>
    <name evidence="6" type="ORF">METESE_26530</name>
</gene>
<dbReference type="InterPro" id="IPR051012">
    <property type="entry name" value="CellSynth/LPSAsmb/PSIAsmb"/>
</dbReference>
<dbReference type="Proteomes" id="UP001228113">
    <property type="component" value="Chromosome"/>
</dbReference>
<reference evidence="6" key="1">
    <citation type="journal article" date="2023" name="Int. J. Syst. Evol. Microbiol.">
        <title>Mesoterricola silvestris gen. nov., sp. nov., Mesoterricola sediminis sp. nov., Geothrix oryzae sp. nov., Geothrix edaphica sp. nov., Geothrix rubra sp. nov., and Geothrix limicola sp. nov., six novel members of Acidobacteriota isolated from soils.</title>
        <authorList>
            <person name="Itoh H."/>
            <person name="Sugisawa Y."/>
            <person name="Mise K."/>
            <person name="Xu Z."/>
            <person name="Kuniyasu M."/>
            <person name="Ushijima N."/>
            <person name="Kawano K."/>
            <person name="Kobayashi E."/>
            <person name="Shiratori Y."/>
            <person name="Masuda Y."/>
            <person name="Senoo K."/>
        </authorList>
    </citation>
    <scope>NUCLEOTIDE SEQUENCE</scope>
    <source>
        <strain evidence="6">W786</strain>
    </source>
</reference>
<dbReference type="EMBL" id="AP027081">
    <property type="protein sequence ID" value="BDU77695.1"/>
    <property type="molecule type" value="Genomic_DNA"/>
</dbReference>
<evidence type="ECO:0000313" key="6">
    <source>
        <dbReference type="EMBL" id="BDU77695.1"/>
    </source>
</evidence>
<protein>
    <recommendedName>
        <fullName evidence="8">DUF3857 domain-containing protein</fullName>
    </recommendedName>
</protein>
<dbReference type="Gene3D" id="3.10.620.30">
    <property type="match status" value="1"/>
</dbReference>
<evidence type="ECO:0000259" key="4">
    <source>
        <dbReference type="Pfam" id="PF01841"/>
    </source>
</evidence>
<dbReference type="Pfam" id="PF12969">
    <property type="entry name" value="DUF3857"/>
    <property type="match status" value="1"/>
</dbReference>
<keyword evidence="7" id="KW-1185">Reference proteome</keyword>
<dbReference type="PANTHER" id="PTHR45586">
    <property type="entry name" value="TPR REPEAT-CONTAINING PROTEIN PA4667"/>
    <property type="match status" value="1"/>
</dbReference>
<keyword evidence="3" id="KW-0732">Signal</keyword>
<dbReference type="InterPro" id="IPR038765">
    <property type="entry name" value="Papain-like_cys_pep_sf"/>
</dbReference>
<dbReference type="Gene3D" id="1.25.40.10">
    <property type="entry name" value="Tetratricopeptide repeat domain"/>
    <property type="match status" value="2"/>
</dbReference>
<evidence type="ECO:0000313" key="7">
    <source>
        <dbReference type="Proteomes" id="UP001228113"/>
    </source>
</evidence>
<keyword evidence="1" id="KW-0677">Repeat</keyword>
<dbReference type="KEGG" id="msea:METESE_26530"/>
<evidence type="ECO:0008006" key="8">
    <source>
        <dbReference type="Google" id="ProtNLM"/>
    </source>
</evidence>
<evidence type="ECO:0000259" key="5">
    <source>
        <dbReference type="Pfam" id="PF12969"/>
    </source>
</evidence>
<dbReference type="SUPFAM" id="SSF54001">
    <property type="entry name" value="Cysteine proteinases"/>
    <property type="match status" value="1"/>
</dbReference>
<sequence length="1360" mass="146777">MIQAPALGMVVSALVAGPLAAQAVWDPGAPFTASPQELLRFSGQHPVLEREPVCLLFEGRSCSVDAQGRRYRVFHTIYRVDADSHLRGWSEISATWSSWYQEKPVLQARVISPDGSVHTLDPATLGEYSKGRGAEGAEAARRTLAGPLPHMALGAIVEEVTILRDHTPFFGSGGSGRIPLAPTPTAKAVRFSLDAPEGVPLRWQAKGTGPVQPVEAVKDGRRWVRLAMGPLAPPSDSEPNADPARWDRPRVEWTTQPGWGDLAEAYGKLIPAGLPDDLKAWLAGLPGQVPDVRVRAATVVTRMHQRVRTEFVSWGDVPLAPRAPEETLRRGVGDVKDKAALLVRMLEAAGIPARMALVRTEDQDQNPEVPDLMGFDFALVRVEGRDGFWIDPANDIVPLGVLYPDAQGRGALLAGPGARGLVKTDLLDGKVNRALEVREVFLAEQGPARVVETSEYGGLEDLKVRRNLGGPDPAKSRTQLADYVRNAYDAKAGEVVAMPDLRDLAVPARFVLEARGVGTARTGWIDAYAQLHVWGMFREFQKLLEGDGKKPLPPRTQDLVQPEPVRVEWRYRVHPPKGYVLRSLPESDRLPLGPATFTRSYAREGDGTALASFVLDSGPARWTPAQVEAARKALTAFSESRRTDLIFDQEGEALLKAGRAPEALAAFRKLAADEPASPLPWARKAQALLGLGLGEAAREAARKGVALAPGSALAQDTLGWVLQFDEGGRRFHKGWDRKGSSEAYERALAADPDLDDTRADYALLLERNADGERYGPGAELDKAIALYKTLHDKKLHGRDESYLAALGQAGRFKEACELAASMEASPFRTGWWAASLVRLKGADAALAELRGLLTNAFTWEGGLHAAVLHLMDLRDYAAAVAVLKACPAGGEGAEARGLLLEAATRAVPAESRTLDAADPRAVFVRLASLHAGGLKGPEDVAGLVTPGLRAHLQVAENWDVLKGSLRQFSSAALDLDLDPRPALDASLALSEFKVEGSAAQGWRVTVRAPGQKGALTQVWAFSAGEGGCRLAAFQADPGTFGQEALTRLEAGDLAGARGFLDWARELLPVQGGDDPLGGHPFPHLWIKGRAAEAEATRTAAAVLACREKEDARILPLLEQGGAAVRDPFKRARLDQALIMAYLTREAWAKAEAPVARIAAVHEDSRNLRFAQVLVLRNLGRWEDLYALEGRVLARFPEDEDMLGSREATLAQLGRSDERLRLVQTKMDHGTAQPGDLNNLAWYSLLLGRVSDTTLEVARRAARASDPPHPGTLHTLAAVLAEVGPVPEAAKALQASLAGRPSESLGSNEYYVLGRMAERLGEPEVARACYQRVKPDDPPAPPADSCWFLAQRRLKALGAAL</sequence>
<proteinExistence type="predicted"/>
<keyword evidence="2" id="KW-0802">TPR repeat</keyword>
<name>A0AA48GY05_9BACT</name>
<dbReference type="InterPro" id="IPR011990">
    <property type="entry name" value="TPR-like_helical_dom_sf"/>
</dbReference>
<dbReference type="Gene3D" id="2.60.40.3140">
    <property type="match status" value="1"/>
</dbReference>
<feature type="domain" description="Transglutaminase-like" evidence="4">
    <location>
        <begin position="320"/>
        <end position="365"/>
    </location>
</feature>
<dbReference type="Pfam" id="PF01841">
    <property type="entry name" value="Transglut_core"/>
    <property type="match status" value="1"/>
</dbReference>
<evidence type="ECO:0000256" key="1">
    <source>
        <dbReference type="ARBA" id="ARBA00022737"/>
    </source>
</evidence>
<dbReference type="RefSeq" id="WP_316410386.1">
    <property type="nucleotide sequence ID" value="NZ_AP027081.1"/>
</dbReference>
<feature type="chain" id="PRO_5041366294" description="DUF3857 domain-containing protein" evidence="3">
    <location>
        <begin position="24"/>
        <end position="1360"/>
    </location>
</feature>